<evidence type="ECO:0000313" key="2">
    <source>
        <dbReference type="Proteomes" id="UP001177021"/>
    </source>
</evidence>
<evidence type="ECO:0000313" key="1">
    <source>
        <dbReference type="EMBL" id="CAJ2674719.1"/>
    </source>
</evidence>
<proteinExistence type="predicted"/>
<sequence length="83" mass="9625">MGMDQRKVNVLVRDYCDITKRNKPVILSHNMLPGPQQGQDKMLKNDPSTCIFMDDTLPARKHFENDKDAIELHKQFKACKIPK</sequence>
<dbReference type="Proteomes" id="UP001177021">
    <property type="component" value="Unassembled WGS sequence"/>
</dbReference>
<accession>A0ACB0LYQ0</accession>
<dbReference type="EMBL" id="CASHSV030000716">
    <property type="protein sequence ID" value="CAJ2674719.1"/>
    <property type="molecule type" value="Genomic_DNA"/>
</dbReference>
<keyword evidence="2" id="KW-1185">Reference proteome</keyword>
<name>A0ACB0LYQ0_TRIPR</name>
<gene>
    <name evidence="1" type="ORF">MILVUS5_LOCUS37906</name>
</gene>
<reference evidence="1" key="1">
    <citation type="submission" date="2023-10" db="EMBL/GenBank/DDBJ databases">
        <authorList>
            <person name="Rodriguez Cubillos JULIANA M."/>
            <person name="De Vega J."/>
        </authorList>
    </citation>
    <scope>NUCLEOTIDE SEQUENCE</scope>
</reference>
<protein>
    <submittedName>
        <fullName evidence="1">Uncharacterized protein</fullName>
    </submittedName>
</protein>
<comment type="caution">
    <text evidence="1">The sequence shown here is derived from an EMBL/GenBank/DDBJ whole genome shotgun (WGS) entry which is preliminary data.</text>
</comment>
<organism evidence="1 2">
    <name type="scientific">Trifolium pratense</name>
    <name type="common">Red clover</name>
    <dbReference type="NCBI Taxonomy" id="57577"/>
    <lineage>
        <taxon>Eukaryota</taxon>
        <taxon>Viridiplantae</taxon>
        <taxon>Streptophyta</taxon>
        <taxon>Embryophyta</taxon>
        <taxon>Tracheophyta</taxon>
        <taxon>Spermatophyta</taxon>
        <taxon>Magnoliopsida</taxon>
        <taxon>eudicotyledons</taxon>
        <taxon>Gunneridae</taxon>
        <taxon>Pentapetalae</taxon>
        <taxon>rosids</taxon>
        <taxon>fabids</taxon>
        <taxon>Fabales</taxon>
        <taxon>Fabaceae</taxon>
        <taxon>Papilionoideae</taxon>
        <taxon>50 kb inversion clade</taxon>
        <taxon>NPAAA clade</taxon>
        <taxon>Hologalegina</taxon>
        <taxon>IRL clade</taxon>
        <taxon>Trifolieae</taxon>
        <taxon>Trifolium</taxon>
    </lineage>
</organism>